<protein>
    <submittedName>
        <fullName evidence="1">Uncharacterized protein</fullName>
    </submittedName>
</protein>
<proteinExistence type="predicted"/>
<accession>A0A382K629</accession>
<dbReference type="EMBL" id="UINC01077725">
    <property type="protein sequence ID" value="SVC18111.1"/>
    <property type="molecule type" value="Genomic_DNA"/>
</dbReference>
<sequence length="50" mass="6077">MTDTVTYAMLLGRLGQLMHWLMVRKQLDDIFNCYKKKFEDFFGKLEEEKD</sequence>
<gene>
    <name evidence="1" type="ORF">METZ01_LOCUS270965</name>
</gene>
<dbReference type="AlphaFoldDB" id="A0A382K629"/>
<name>A0A382K629_9ZZZZ</name>
<reference evidence="1" key="1">
    <citation type="submission" date="2018-05" db="EMBL/GenBank/DDBJ databases">
        <authorList>
            <person name="Lanie J.A."/>
            <person name="Ng W.-L."/>
            <person name="Kazmierczak K.M."/>
            <person name="Andrzejewski T.M."/>
            <person name="Davidsen T.M."/>
            <person name="Wayne K.J."/>
            <person name="Tettelin H."/>
            <person name="Glass J.I."/>
            <person name="Rusch D."/>
            <person name="Podicherti R."/>
            <person name="Tsui H.-C.T."/>
            <person name="Winkler M.E."/>
        </authorList>
    </citation>
    <scope>NUCLEOTIDE SEQUENCE</scope>
</reference>
<organism evidence="1">
    <name type="scientific">marine metagenome</name>
    <dbReference type="NCBI Taxonomy" id="408172"/>
    <lineage>
        <taxon>unclassified sequences</taxon>
        <taxon>metagenomes</taxon>
        <taxon>ecological metagenomes</taxon>
    </lineage>
</organism>
<evidence type="ECO:0000313" key="1">
    <source>
        <dbReference type="EMBL" id="SVC18111.1"/>
    </source>
</evidence>